<name>A0A0J8S6Q1_COCIT</name>
<dbReference type="AlphaFoldDB" id="A0A0J8S6Q1"/>
<sequence length="119" mass="12614">MINKRQLTPVGYGMASSTEDNGSEQSSEESIPSSTTGPTEDGNSTEIVSPSEEAAVSYLISPSAEMLAAVASNNIDVSHQHQCISENLAPTNISPTEPLQVAQHNIPAVPVLIPRPWRC</sequence>
<reference evidence="3" key="1">
    <citation type="journal article" date="2010" name="Genome Res.">
        <title>Population genomic sequencing of Coccidioides fungi reveals recent hybridization and transposon control.</title>
        <authorList>
            <person name="Neafsey D.E."/>
            <person name="Barker B.M."/>
            <person name="Sharpton T.J."/>
            <person name="Stajich J.E."/>
            <person name="Park D.J."/>
            <person name="Whiston E."/>
            <person name="Hung C.-Y."/>
            <person name="McMahan C."/>
            <person name="White J."/>
            <person name="Sykes S."/>
            <person name="Heiman D."/>
            <person name="Young S."/>
            <person name="Zeng Q."/>
            <person name="Abouelleil A."/>
            <person name="Aftuck L."/>
            <person name="Bessette D."/>
            <person name="Brown A."/>
            <person name="FitzGerald M."/>
            <person name="Lui A."/>
            <person name="Macdonald J.P."/>
            <person name="Priest M."/>
            <person name="Orbach M.J."/>
            <person name="Galgiani J.N."/>
            <person name="Kirkland T.N."/>
            <person name="Cole G.T."/>
            <person name="Birren B.W."/>
            <person name="Henn M.R."/>
            <person name="Taylor J.W."/>
            <person name="Rounsley S.D."/>
        </authorList>
    </citation>
    <scope>NUCLEOTIDE SEQUENCE [LARGE SCALE GENOMIC DNA]</scope>
    <source>
        <strain evidence="3">H538.4</strain>
    </source>
</reference>
<gene>
    <name evidence="2" type="ORF">CIHG_09842</name>
</gene>
<evidence type="ECO:0000313" key="2">
    <source>
        <dbReference type="EMBL" id="KMU92034.1"/>
    </source>
</evidence>
<evidence type="ECO:0000256" key="1">
    <source>
        <dbReference type="SAM" id="MobiDB-lite"/>
    </source>
</evidence>
<dbReference type="EMBL" id="DS017051">
    <property type="protein sequence ID" value="KMU92034.1"/>
    <property type="molecule type" value="Genomic_DNA"/>
</dbReference>
<feature type="compositionally biased region" description="Low complexity" evidence="1">
    <location>
        <begin position="23"/>
        <end position="40"/>
    </location>
</feature>
<proteinExistence type="predicted"/>
<evidence type="ECO:0000313" key="3">
    <source>
        <dbReference type="Proteomes" id="UP000054563"/>
    </source>
</evidence>
<dbReference type="VEuPathDB" id="FungiDB:CIHG_09842"/>
<dbReference type="Proteomes" id="UP000054563">
    <property type="component" value="Unassembled WGS sequence"/>
</dbReference>
<feature type="region of interest" description="Disordered" evidence="1">
    <location>
        <begin position="1"/>
        <end position="50"/>
    </location>
</feature>
<accession>A0A0J8S6Q1</accession>
<protein>
    <submittedName>
        <fullName evidence="2">Uncharacterized protein</fullName>
    </submittedName>
</protein>
<organism evidence="2 3">
    <name type="scientific">Coccidioides immitis H538.4</name>
    <dbReference type="NCBI Taxonomy" id="396776"/>
    <lineage>
        <taxon>Eukaryota</taxon>
        <taxon>Fungi</taxon>
        <taxon>Dikarya</taxon>
        <taxon>Ascomycota</taxon>
        <taxon>Pezizomycotina</taxon>
        <taxon>Eurotiomycetes</taxon>
        <taxon>Eurotiomycetidae</taxon>
        <taxon>Onygenales</taxon>
        <taxon>Onygenaceae</taxon>
        <taxon>Coccidioides</taxon>
    </lineage>
</organism>